<proteinExistence type="predicted"/>
<dbReference type="InterPro" id="IPR021136">
    <property type="entry name" value="Flagellar_hook_control-like_C"/>
</dbReference>
<feature type="domain" description="Flagellar hook-length control protein-like C-terminal" evidence="2">
    <location>
        <begin position="470"/>
        <end position="547"/>
    </location>
</feature>
<reference evidence="4" key="1">
    <citation type="journal article" date="2019" name="Int. J. Syst. Evol. Microbiol.">
        <title>The Global Catalogue of Microorganisms (GCM) 10K type strain sequencing project: providing services to taxonomists for standard genome sequencing and annotation.</title>
        <authorList>
            <consortium name="The Broad Institute Genomics Platform"/>
            <consortium name="The Broad Institute Genome Sequencing Center for Infectious Disease"/>
            <person name="Wu L."/>
            <person name="Ma J."/>
        </authorList>
    </citation>
    <scope>NUCLEOTIDE SEQUENCE [LARGE SCALE GENOMIC DNA]</scope>
    <source>
        <strain evidence="4">CGMCC 1.12482</strain>
    </source>
</reference>
<organism evidence="3 4">
    <name type="scientific">Halopseudomonas salina</name>
    <dbReference type="NCBI Taxonomy" id="1323744"/>
    <lineage>
        <taxon>Bacteria</taxon>
        <taxon>Pseudomonadati</taxon>
        <taxon>Pseudomonadota</taxon>
        <taxon>Gammaproteobacteria</taxon>
        <taxon>Pseudomonadales</taxon>
        <taxon>Pseudomonadaceae</taxon>
        <taxon>Halopseudomonas</taxon>
    </lineage>
</organism>
<name>A0ABQ1PIV7_9GAMM</name>
<evidence type="ECO:0000259" key="2">
    <source>
        <dbReference type="Pfam" id="PF02120"/>
    </source>
</evidence>
<evidence type="ECO:0000313" key="3">
    <source>
        <dbReference type="EMBL" id="GGC97839.1"/>
    </source>
</evidence>
<sequence length="560" mass="58886">MKLLRPIDALLLPPGQTSRAEVVSSSANGGQFNLILRLAQQNSSQGGQRADIAATSPRAIASGTQVLIQAISQTQLMAIMQPGDKAPAGPAATLTRLDPGQFPPGTTVQARVVSQQQIDQTRFAVLAKVLQGANSGVNLSLTTNKPLEPGSLLTARVGAQGELRVPDPGRQVLQQVLSQGLRETLQRQGSAEPLLNRLQQLAGVATAAAGQTTPATAPGTQKPAPGATSTTPGTPLQTTAAADRLATQVQSAVRQVLQQVTTPAQLMTPSGVEQAVQRSGLFLEPNLTQLADLLKGGQAPAGAREAGASPAGTAPLPPPALAKLLSALAALPVTPGAPPLPGADLKAALINLLVNVQQQLPPTALKSLVLPPGPWAQGMGPPPGGFPLPPRAMQALTETPDLGSLLRLTAALLSRIQHHQLQSLGQSQTFTDGSTQTTWQLEIPLRDGQQFNHVQVRIQRDDEAPSKKAVEQTPFWEVRLAFTLDHLGALQAIAKLYKGRVNTQFWAEQPHTLSLLNGELALLRDRLLAKGLEVGEISCHQGTPPQPNQALQQRWIDEVT</sequence>
<keyword evidence="3" id="KW-0282">Flagellum</keyword>
<dbReference type="InterPro" id="IPR038610">
    <property type="entry name" value="FliK-like_C_sf"/>
</dbReference>
<comment type="caution">
    <text evidence="3">The sequence shown here is derived from an EMBL/GenBank/DDBJ whole genome shotgun (WGS) entry which is preliminary data.</text>
</comment>
<dbReference type="EMBL" id="BMFF01000003">
    <property type="protein sequence ID" value="GGC97839.1"/>
    <property type="molecule type" value="Genomic_DNA"/>
</dbReference>
<evidence type="ECO:0000313" key="4">
    <source>
        <dbReference type="Proteomes" id="UP000638188"/>
    </source>
</evidence>
<gene>
    <name evidence="3" type="ORF">GCM10007418_16530</name>
</gene>
<feature type="region of interest" description="Disordered" evidence="1">
    <location>
        <begin position="206"/>
        <end position="236"/>
    </location>
</feature>
<dbReference type="Gene3D" id="3.30.750.140">
    <property type="match status" value="1"/>
</dbReference>
<accession>A0ABQ1PIV7</accession>
<keyword evidence="4" id="KW-1185">Reference proteome</keyword>
<keyword evidence="3" id="KW-0966">Cell projection</keyword>
<dbReference type="Pfam" id="PF02120">
    <property type="entry name" value="Flg_hook"/>
    <property type="match status" value="1"/>
</dbReference>
<protein>
    <submittedName>
        <fullName evidence="3">Flagellar hook-length control protein FliK</fullName>
    </submittedName>
</protein>
<evidence type="ECO:0000256" key="1">
    <source>
        <dbReference type="SAM" id="MobiDB-lite"/>
    </source>
</evidence>
<dbReference type="Proteomes" id="UP000638188">
    <property type="component" value="Unassembled WGS sequence"/>
</dbReference>
<keyword evidence="3" id="KW-0969">Cilium</keyword>